<evidence type="ECO:0000313" key="3">
    <source>
        <dbReference type="Proteomes" id="UP000694414"/>
    </source>
</evidence>
<evidence type="ECO:0000259" key="1">
    <source>
        <dbReference type="PROSITE" id="PS50053"/>
    </source>
</evidence>
<dbReference type="SUPFAM" id="SSF54236">
    <property type="entry name" value="Ubiquitin-like"/>
    <property type="match status" value="1"/>
</dbReference>
<dbReference type="PROSITE" id="PS50053">
    <property type="entry name" value="UBIQUITIN_2"/>
    <property type="match status" value="1"/>
</dbReference>
<dbReference type="GeneTree" id="ENSGT01020000230624"/>
<feature type="domain" description="Ubiquitin-like" evidence="1">
    <location>
        <begin position="19"/>
        <end position="70"/>
    </location>
</feature>
<protein>
    <recommendedName>
        <fullName evidence="1">Ubiquitin-like domain-containing protein</fullName>
    </recommendedName>
</protein>
<dbReference type="Ensembl" id="ENSPSMT00000038806.1">
    <property type="protein sequence ID" value="ENSPSMP00000033683.1"/>
    <property type="gene ID" value="ENSPSMG00000023210.1"/>
</dbReference>
<proteinExistence type="predicted"/>
<dbReference type="InterPro" id="IPR000626">
    <property type="entry name" value="Ubiquitin-like_dom"/>
</dbReference>
<reference evidence="2" key="2">
    <citation type="submission" date="2025-09" db="UniProtKB">
        <authorList>
            <consortium name="Ensembl"/>
        </authorList>
    </citation>
    <scope>IDENTIFICATION</scope>
</reference>
<dbReference type="InterPro" id="IPR029071">
    <property type="entry name" value="Ubiquitin-like_domsf"/>
</dbReference>
<reference evidence="2" key="1">
    <citation type="submission" date="2025-08" db="UniProtKB">
        <authorList>
            <consortium name="Ensembl"/>
        </authorList>
    </citation>
    <scope>IDENTIFICATION</scope>
</reference>
<evidence type="ECO:0000313" key="2">
    <source>
        <dbReference type="Ensembl" id="ENSPSMP00000033683.1"/>
    </source>
</evidence>
<dbReference type="Proteomes" id="UP000694414">
    <property type="component" value="Unplaced"/>
</dbReference>
<keyword evidence="3" id="KW-1185">Reference proteome</keyword>
<name>A0A8C9AJU5_PROSS</name>
<organism evidence="2 3">
    <name type="scientific">Prolemur simus</name>
    <name type="common">Greater bamboo lemur</name>
    <name type="synonym">Hapalemur simus</name>
    <dbReference type="NCBI Taxonomy" id="1328070"/>
    <lineage>
        <taxon>Eukaryota</taxon>
        <taxon>Metazoa</taxon>
        <taxon>Chordata</taxon>
        <taxon>Craniata</taxon>
        <taxon>Vertebrata</taxon>
        <taxon>Euteleostomi</taxon>
        <taxon>Mammalia</taxon>
        <taxon>Eutheria</taxon>
        <taxon>Euarchontoglires</taxon>
        <taxon>Primates</taxon>
        <taxon>Strepsirrhini</taxon>
        <taxon>Lemuriformes</taxon>
        <taxon>Lemuridae</taxon>
        <taxon>Prolemur</taxon>
    </lineage>
</organism>
<sequence length="87" mass="9382">WQLFLENALANYVIIMATQIKAHLASLKGIAWEDEAVLLAGMTLEDEATLGQCRVEALTTLEVAGCMLGGKVQGALSPCWESERSDS</sequence>
<dbReference type="AlphaFoldDB" id="A0A8C9AJU5"/>
<accession>A0A8C9AJU5</accession>